<sequence>MAPLVVLDPNLRTPIRASTIKMEDTLRIVRRSCSLIARAMLVAPSRAQIQEMVSRKALTWLAAHGADGWRAGEPVPG</sequence>
<reference evidence="1 2" key="1">
    <citation type="journal article" date="2014" name="World J. Microbiol. Biotechnol.">
        <title>Biodiversity and physiological characteristics of Antarctic and Arctic lichens-associated bacteria.</title>
        <authorList>
            <person name="Lee Y.M."/>
            <person name="Kim E.H."/>
            <person name="Lee H.K."/>
            <person name="Hong S.G."/>
        </authorList>
    </citation>
    <scope>NUCLEOTIDE SEQUENCE [LARGE SCALE GENOMIC DNA]</scope>
    <source>
        <strain evidence="1 2">PAMC 26569</strain>
    </source>
</reference>
<proteinExistence type="predicted"/>
<organism evidence="1 2">
    <name type="scientific">Lichenicola cladoniae</name>
    <dbReference type="NCBI Taxonomy" id="1484109"/>
    <lineage>
        <taxon>Bacteria</taxon>
        <taxon>Pseudomonadati</taxon>
        <taxon>Pseudomonadota</taxon>
        <taxon>Alphaproteobacteria</taxon>
        <taxon>Acetobacterales</taxon>
        <taxon>Acetobacteraceae</taxon>
        <taxon>Lichenicola</taxon>
    </lineage>
</organism>
<name>A0A6M8HHH5_9PROT</name>
<dbReference type="RefSeq" id="WP_171832730.1">
    <property type="nucleotide sequence ID" value="NZ_CP053708.1"/>
</dbReference>
<dbReference type="EMBL" id="CP053708">
    <property type="protein sequence ID" value="QKE88769.1"/>
    <property type="molecule type" value="Genomic_DNA"/>
</dbReference>
<evidence type="ECO:0000313" key="1">
    <source>
        <dbReference type="EMBL" id="QKE88769.1"/>
    </source>
</evidence>
<gene>
    <name evidence="1" type="ORF">HN018_00725</name>
</gene>
<dbReference type="Proteomes" id="UP000500767">
    <property type="component" value="Chromosome"/>
</dbReference>
<protein>
    <submittedName>
        <fullName evidence="1">Uncharacterized protein</fullName>
    </submittedName>
</protein>
<accession>A0A6M8HHH5</accession>
<evidence type="ECO:0000313" key="2">
    <source>
        <dbReference type="Proteomes" id="UP000500767"/>
    </source>
</evidence>
<dbReference type="AlphaFoldDB" id="A0A6M8HHH5"/>
<keyword evidence="2" id="KW-1185">Reference proteome</keyword>
<dbReference type="KEGG" id="lck:HN018_00725"/>